<keyword evidence="3" id="KW-1185">Reference proteome</keyword>
<dbReference type="Pfam" id="PF02368">
    <property type="entry name" value="Big_2"/>
    <property type="match status" value="1"/>
</dbReference>
<dbReference type="InterPro" id="IPR013320">
    <property type="entry name" value="ConA-like_dom_sf"/>
</dbReference>
<dbReference type="InterPro" id="IPR012334">
    <property type="entry name" value="Pectin_lyas_fold"/>
</dbReference>
<dbReference type="EC" id="3.2.1.-" evidence="2"/>
<dbReference type="SUPFAM" id="SSF49899">
    <property type="entry name" value="Concanavalin A-like lectins/glucanases"/>
    <property type="match status" value="1"/>
</dbReference>
<protein>
    <submittedName>
        <fullName evidence="2">F5/8 type C domain protein</fullName>
        <ecNumber evidence="2">3.2.1.-</ecNumber>
        <ecNumber evidence="2">3.2.1.22</ecNumber>
    </submittedName>
</protein>
<dbReference type="EMBL" id="JGZU01000004">
    <property type="protein sequence ID" value="KFJ07413.1"/>
    <property type="molecule type" value="Genomic_DNA"/>
</dbReference>
<dbReference type="eggNOG" id="COG5434">
    <property type="taxonomic scope" value="Bacteria"/>
</dbReference>
<proteinExistence type="predicted"/>
<evidence type="ECO:0000313" key="2">
    <source>
        <dbReference type="EMBL" id="KFJ07413.1"/>
    </source>
</evidence>
<dbReference type="Gene3D" id="2.160.20.10">
    <property type="entry name" value="Single-stranded right-handed beta-helix, Pectin lyase-like"/>
    <property type="match status" value="1"/>
</dbReference>
<dbReference type="InterPro" id="IPR003343">
    <property type="entry name" value="Big_2"/>
</dbReference>
<dbReference type="AlphaFoldDB" id="A0A087EI12"/>
<dbReference type="Proteomes" id="UP000029080">
    <property type="component" value="Unassembled WGS sequence"/>
</dbReference>
<dbReference type="InterPro" id="IPR009784">
    <property type="entry name" value="DUF1349"/>
</dbReference>
<organism evidence="2 3">
    <name type="scientific">Bifidobacterium tsurumiense</name>
    <dbReference type="NCBI Taxonomy" id="356829"/>
    <lineage>
        <taxon>Bacteria</taxon>
        <taxon>Bacillati</taxon>
        <taxon>Actinomycetota</taxon>
        <taxon>Actinomycetes</taxon>
        <taxon>Bifidobacteriales</taxon>
        <taxon>Bifidobacteriaceae</taxon>
        <taxon>Bifidobacterium</taxon>
    </lineage>
</organism>
<dbReference type="GO" id="GO:0004557">
    <property type="term" value="F:alpha-galactosidase activity"/>
    <property type="evidence" value="ECO:0007669"/>
    <property type="project" value="UniProtKB-EC"/>
</dbReference>
<dbReference type="Pfam" id="PF07081">
    <property type="entry name" value="DUF1349"/>
    <property type="match status" value="1"/>
</dbReference>
<evidence type="ECO:0000313" key="3">
    <source>
        <dbReference type="Proteomes" id="UP000029080"/>
    </source>
</evidence>
<keyword evidence="2" id="KW-0378">Hydrolase</keyword>
<sequence length="736" mass="80039">MWVISTDLAWSRSLSDGLTLSGVNFRAPADSWRTTAAFADLVQVSGNKGKVTIETCNFGYVHDDPINIHGTYLVMTTKNGNTATSSYKHNETAGFPQLYPSDEVALVDRSTMLDTGWQSKVVSVDGPDERSHNRSLTDITVTFDRDLPEDAQINNVAADNLTHQPEVVVRDNHFESIPTRGLLVTTRGKVLIEDNVFDNMWISSIYISGDSNSWLESSMSRDITIRGNTFIRPSYYAGNPMPTIWFDPTADGNDPAQAEHHNVTIENNTFPIGQASILTAKNVADTTFSNNMNRKYDASSSLTTTASLETMPVGSSTTLKVTDQGTQGSRTLFTLQGSRNITFSDNAHDAGLNRVVRTNNSDDATVNAEDSLVVNGDHPADANNSVRWVLSDPSLASISEEGVLQALAAGTVAVRPIYDTGNGIIVGDPVAVTITESGNDVPTNPIDAIRPTQDSWTDGDALVVRSASNTSLWARSTPPNNLQAVRNVSLAQGESVTVRMEGKTQDFYEEVGMLLYADDDNYIASQRKHNNGRPTITVVTERNASPEESRKVSGPDAQAIWLRLSRGDQGMQASWSQDGATFQDIGSPVNIPAIADAGRVVLMATGHRGSNQNPPTYRFSDLKVGDRGVALVGGQAPDAAQVAWAEESLEEVDREASGRNANLSSAVVEVQISVPPMLIFLDKRHLWACWIHRLQSSRSLRWLLPMVQWFVRGSTGLGSNRQKPGRSPCRLLVASM</sequence>
<name>A0A087EI12_9BIFI</name>
<evidence type="ECO:0000259" key="1">
    <source>
        <dbReference type="Pfam" id="PF02368"/>
    </source>
</evidence>
<dbReference type="Gene3D" id="2.60.120.200">
    <property type="match status" value="1"/>
</dbReference>
<accession>A0A087EI12</accession>
<keyword evidence="2" id="KW-0326">Glycosidase</keyword>
<gene>
    <name evidence="2" type="ORF">BITS_0648</name>
</gene>
<dbReference type="STRING" id="356829.BITS_0648"/>
<reference evidence="2 3" key="1">
    <citation type="submission" date="2014-03" db="EMBL/GenBank/DDBJ databases">
        <title>Genomics of Bifidobacteria.</title>
        <authorList>
            <person name="Ventura M."/>
            <person name="Milani C."/>
            <person name="Lugli G.A."/>
        </authorList>
    </citation>
    <scope>NUCLEOTIDE SEQUENCE [LARGE SCALE GENOMIC DNA]</scope>
    <source>
        <strain evidence="2 3">JCM 13495</strain>
    </source>
</reference>
<comment type="caution">
    <text evidence="2">The sequence shown here is derived from an EMBL/GenBank/DDBJ whole genome shotgun (WGS) entry which is preliminary data.</text>
</comment>
<dbReference type="EC" id="3.2.1.22" evidence="2"/>
<feature type="domain" description="BIG2" evidence="1">
    <location>
        <begin position="374"/>
        <end position="421"/>
    </location>
</feature>
<dbReference type="InterPro" id="IPR011050">
    <property type="entry name" value="Pectin_lyase_fold/virulence"/>
</dbReference>
<dbReference type="SUPFAM" id="SSF51126">
    <property type="entry name" value="Pectin lyase-like"/>
    <property type="match status" value="1"/>
</dbReference>